<evidence type="ECO:0000256" key="1">
    <source>
        <dbReference type="SAM" id="MobiDB-lite"/>
    </source>
</evidence>
<gene>
    <name evidence="2" type="ORF">GMARGA_LOCUS27296</name>
</gene>
<dbReference type="Proteomes" id="UP000789901">
    <property type="component" value="Unassembled WGS sequence"/>
</dbReference>
<comment type="caution">
    <text evidence="2">The sequence shown here is derived from an EMBL/GenBank/DDBJ whole genome shotgun (WGS) entry which is preliminary data.</text>
</comment>
<organism evidence="2 3">
    <name type="scientific">Gigaspora margarita</name>
    <dbReference type="NCBI Taxonomy" id="4874"/>
    <lineage>
        <taxon>Eukaryota</taxon>
        <taxon>Fungi</taxon>
        <taxon>Fungi incertae sedis</taxon>
        <taxon>Mucoromycota</taxon>
        <taxon>Glomeromycotina</taxon>
        <taxon>Glomeromycetes</taxon>
        <taxon>Diversisporales</taxon>
        <taxon>Gigasporaceae</taxon>
        <taxon>Gigaspora</taxon>
    </lineage>
</organism>
<evidence type="ECO:0000313" key="2">
    <source>
        <dbReference type="EMBL" id="CAG8819392.1"/>
    </source>
</evidence>
<evidence type="ECO:0000313" key="3">
    <source>
        <dbReference type="Proteomes" id="UP000789901"/>
    </source>
</evidence>
<accession>A0ABN7W789</accession>
<sequence length="84" mass="9444">PDNLYIKNIPEIEGAESPTTDIDTTDDSRPGYTDVTIQSIETELSIKPSLAHTVLQGLSSTNILYKKIEDKSKNKNKREDSKFF</sequence>
<proteinExistence type="predicted"/>
<keyword evidence="3" id="KW-1185">Reference proteome</keyword>
<protein>
    <submittedName>
        <fullName evidence="2">22341_t:CDS:1</fullName>
    </submittedName>
</protein>
<feature type="non-terminal residue" evidence="2">
    <location>
        <position position="1"/>
    </location>
</feature>
<reference evidence="2 3" key="1">
    <citation type="submission" date="2021-06" db="EMBL/GenBank/DDBJ databases">
        <authorList>
            <person name="Kallberg Y."/>
            <person name="Tangrot J."/>
            <person name="Rosling A."/>
        </authorList>
    </citation>
    <scope>NUCLEOTIDE SEQUENCE [LARGE SCALE GENOMIC DNA]</scope>
    <source>
        <strain evidence="2 3">120-4 pot B 10/14</strain>
    </source>
</reference>
<feature type="region of interest" description="Disordered" evidence="1">
    <location>
        <begin position="1"/>
        <end position="31"/>
    </location>
</feature>
<dbReference type="EMBL" id="CAJVQB010033184">
    <property type="protein sequence ID" value="CAG8819392.1"/>
    <property type="molecule type" value="Genomic_DNA"/>
</dbReference>
<name>A0ABN7W789_GIGMA</name>